<dbReference type="Proteomes" id="UP000001219">
    <property type="component" value="Chromosome"/>
</dbReference>
<gene>
    <name evidence="5" type="ordered locus">Gbro_3132</name>
</gene>
<sequence>MDVTTTDTDTDTDTDIATDTDTTTGIQAATRGAEGPEAGDAMGGATTAVTPLDGAAFLEANRTNREKYRAEAEKKAAKRESKDEASAGDRVPRKLAGSGSRTSRFTVAGSRKVFVAICALVVLVIALAASTAILAVAHRDANSRPTASTSGLDPTSQAAIDAARKYAVELTTYDSTNFGDLDRRIEAISTPAFTQSYVQASQDARRRSAAVNAVSSAKVGNAGLMSVHDGKYVVLLALDQTLTSPQIQKDVPEGIFYQSRVKMTVERAADGGWLISDLVVV</sequence>
<feature type="region of interest" description="Disordered" evidence="3">
    <location>
        <begin position="61"/>
        <end position="102"/>
    </location>
</feature>
<keyword evidence="6" id="KW-1185">Reference proteome</keyword>
<proteinExistence type="predicted"/>
<dbReference type="STRING" id="526226.Gbro_3132"/>
<organism evidence="5 6">
    <name type="scientific">Gordonia bronchialis (strain ATCC 25592 / DSM 43247 / BCRC 13721 / JCM 3198 / KCTC 3076 / NBRC 16047 / NCTC 10667)</name>
    <name type="common">Rhodococcus bronchialis</name>
    <dbReference type="NCBI Taxonomy" id="526226"/>
    <lineage>
        <taxon>Bacteria</taxon>
        <taxon>Bacillati</taxon>
        <taxon>Actinomycetota</taxon>
        <taxon>Actinomycetes</taxon>
        <taxon>Mycobacteriales</taxon>
        <taxon>Gordoniaceae</taxon>
        <taxon>Gordonia</taxon>
    </lineage>
</organism>
<dbReference type="AlphaFoldDB" id="D0LBV1"/>
<dbReference type="eggNOG" id="ENOG5033EKB">
    <property type="taxonomic scope" value="Bacteria"/>
</dbReference>
<protein>
    <recommendedName>
        <fullName evidence="7">Mce-associated membrane protein</fullName>
    </recommendedName>
</protein>
<reference evidence="6" key="1">
    <citation type="submission" date="2009-10" db="EMBL/GenBank/DDBJ databases">
        <title>The complete chromosome of Gordonia bronchialis DSM 43247.</title>
        <authorList>
            <consortium name="US DOE Joint Genome Institute (JGI-PGF)"/>
            <person name="Lucas S."/>
            <person name="Copeland A."/>
            <person name="Lapidus A."/>
            <person name="Glavina del Rio T."/>
            <person name="Dalin E."/>
            <person name="Tice H."/>
            <person name="Bruce D."/>
            <person name="Goodwin L."/>
            <person name="Pitluck S."/>
            <person name="Kyrpides N."/>
            <person name="Mavromatis K."/>
            <person name="Ivanova N."/>
            <person name="Ovchinnikova G."/>
            <person name="Saunders E."/>
            <person name="Brettin T."/>
            <person name="Detter J.C."/>
            <person name="Han C."/>
            <person name="Larimer F."/>
            <person name="Land M."/>
            <person name="Hauser L."/>
            <person name="Markowitz V."/>
            <person name="Cheng J.-F."/>
            <person name="Hugenholtz P."/>
            <person name="Woyke T."/>
            <person name="Wu D."/>
            <person name="Jando M."/>
            <person name="Schneider S."/>
            <person name="Goeker M."/>
            <person name="Klenk H.-P."/>
            <person name="Eisen J.A."/>
        </authorList>
    </citation>
    <scope>NUCLEOTIDE SEQUENCE [LARGE SCALE GENOMIC DNA]</scope>
    <source>
        <strain evidence="6">ATCC 25592 / DSM 43247 / BCRC 13721 / JCM 3198 / KCTC 3076 / NBRC 16047 / NCTC 10667</strain>
    </source>
</reference>
<evidence type="ECO:0000313" key="6">
    <source>
        <dbReference type="Proteomes" id="UP000001219"/>
    </source>
</evidence>
<evidence type="ECO:0008006" key="7">
    <source>
        <dbReference type="Google" id="ProtNLM"/>
    </source>
</evidence>
<keyword evidence="4" id="KW-1133">Transmembrane helix</keyword>
<evidence type="ECO:0000256" key="4">
    <source>
        <dbReference type="SAM" id="Phobius"/>
    </source>
</evidence>
<evidence type="ECO:0000256" key="3">
    <source>
        <dbReference type="SAM" id="MobiDB-lite"/>
    </source>
</evidence>
<dbReference type="GO" id="GO:0016020">
    <property type="term" value="C:membrane"/>
    <property type="evidence" value="ECO:0007669"/>
    <property type="project" value="UniProtKB-SubCell"/>
</dbReference>
<keyword evidence="4" id="KW-0812">Transmembrane</keyword>
<dbReference type="HOGENOM" id="CLU_989601_0_0_11"/>
<feature type="region of interest" description="Disordered" evidence="3">
    <location>
        <begin position="1"/>
        <end position="47"/>
    </location>
</feature>
<evidence type="ECO:0000256" key="1">
    <source>
        <dbReference type="ARBA" id="ARBA00004370"/>
    </source>
</evidence>
<evidence type="ECO:0000256" key="2">
    <source>
        <dbReference type="ARBA" id="ARBA00023136"/>
    </source>
</evidence>
<dbReference type="EMBL" id="CP001802">
    <property type="protein sequence ID" value="ACY22338.1"/>
    <property type="molecule type" value="Genomic_DNA"/>
</dbReference>
<evidence type="ECO:0000313" key="5">
    <source>
        <dbReference type="EMBL" id="ACY22338.1"/>
    </source>
</evidence>
<feature type="compositionally biased region" description="Basic and acidic residues" evidence="3">
    <location>
        <begin position="62"/>
        <end position="92"/>
    </location>
</feature>
<comment type="subcellular location">
    <subcellularLocation>
        <location evidence="1">Membrane</location>
    </subcellularLocation>
</comment>
<accession>D0LBV1</accession>
<dbReference type="KEGG" id="gbr:Gbro_3132"/>
<dbReference type="PANTHER" id="PTHR37042:SF4">
    <property type="entry name" value="OUTER MEMBRANE PROTEIN RV1973"/>
    <property type="match status" value="1"/>
</dbReference>
<name>D0LBV1_GORB4</name>
<keyword evidence="2 4" id="KW-0472">Membrane</keyword>
<reference evidence="5 6" key="2">
    <citation type="journal article" date="2010" name="Stand. Genomic Sci.">
        <title>Complete genome sequence of Gordonia bronchialis type strain (3410).</title>
        <authorList>
            <person name="Ivanova N."/>
            <person name="Sikorski J."/>
            <person name="Jando M."/>
            <person name="Lapidus A."/>
            <person name="Nolan M."/>
            <person name="Lucas S."/>
            <person name="Del Rio T.G."/>
            <person name="Tice H."/>
            <person name="Copeland A."/>
            <person name="Cheng J.F."/>
            <person name="Chen F."/>
            <person name="Bruce D."/>
            <person name="Goodwin L."/>
            <person name="Pitluck S."/>
            <person name="Mavromatis K."/>
            <person name="Ovchinnikova G."/>
            <person name="Pati A."/>
            <person name="Chen A."/>
            <person name="Palaniappan K."/>
            <person name="Land M."/>
            <person name="Hauser L."/>
            <person name="Chang Y.J."/>
            <person name="Jeffries C.D."/>
            <person name="Chain P."/>
            <person name="Saunders E."/>
            <person name="Han C."/>
            <person name="Detter J.C."/>
            <person name="Brettin T."/>
            <person name="Rohde M."/>
            <person name="Goker M."/>
            <person name="Bristow J."/>
            <person name="Eisen J.A."/>
            <person name="Markowitz V."/>
            <person name="Hugenholtz P."/>
            <person name="Klenk H.P."/>
            <person name="Kyrpides N.C."/>
        </authorList>
    </citation>
    <scope>NUCLEOTIDE SEQUENCE [LARGE SCALE GENOMIC DNA]</scope>
    <source>
        <strain evidence="6">ATCC 25592 / DSM 43247 / BCRC 13721 / JCM 3198 / KCTC 3076 / NBRC 16047 / NCTC 10667</strain>
    </source>
</reference>
<feature type="transmembrane region" description="Helical" evidence="4">
    <location>
        <begin position="113"/>
        <end position="137"/>
    </location>
</feature>
<feature type="compositionally biased region" description="Acidic residues" evidence="3">
    <location>
        <begin position="8"/>
        <end position="18"/>
    </location>
</feature>
<dbReference type="PANTHER" id="PTHR37042">
    <property type="entry name" value="OUTER MEMBRANE PROTEIN RV1973"/>
    <property type="match status" value="1"/>
</dbReference>